<comment type="similarity">
    <text evidence="9 12 13">Belongs to the peroxidase family. Peroxidase/catalase subfamily.</text>
</comment>
<name>A0A381FNA6_9FLAO</name>
<feature type="binding site" description="axial binding residue" evidence="12">
    <location>
        <position position="290"/>
    </location>
    <ligand>
        <name>heme b</name>
        <dbReference type="ChEBI" id="CHEBI:60344"/>
    </ligand>
    <ligandPart>
        <name>Fe</name>
        <dbReference type="ChEBI" id="CHEBI:18248"/>
    </ligandPart>
</feature>
<dbReference type="Gene3D" id="1.10.420.10">
    <property type="entry name" value="Peroxidase, domain 2"/>
    <property type="match status" value="2"/>
</dbReference>
<dbReference type="InterPro" id="IPR000763">
    <property type="entry name" value="Catalase_peroxidase"/>
</dbReference>
<dbReference type="InterPro" id="IPR019794">
    <property type="entry name" value="Peroxidases_AS"/>
</dbReference>
<dbReference type="PANTHER" id="PTHR30555">
    <property type="entry name" value="HYDROPEROXIDASE I, BIFUNCTIONAL CATALASE-PEROXIDASE"/>
    <property type="match status" value="1"/>
</dbReference>
<keyword evidence="6 12" id="KW-0376">Hydrogen peroxide</keyword>
<evidence type="ECO:0000256" key="2">
    <source>
        <dbReference type="ARBA" id="ARBA00022617"/>
    </source>
</evidence>
<evidence type="ECO:0000256" key="6">
    <source>
        <dbReference type="ARBA" id="ARBA00023324"/>
    </source>
</evidence>
<keyword evidence="4 12" id="KW-0560">Oxidoreductase</keyword>
<evidence type="ECO:0000256" key="9">
    <source>
        <dbReference type="ARBA" id="ARBA00060838"/>
    </source>
</evidence>
<dbReference type="GO" id="GO:0070301">
    <property type="term" value="P:cellular response to hydrogen peroxide"/>
    <property type="evidence" value="ECO:0007669"/>
    <property type="project" value="TreeGrafter"/>
</dbReference>
<dbReference type="Pfam" id="PF00141">
    <property type="entry name" value="peroxidase"/>
    <property type="match status" value="2"/>
</dbReference>
<evidence type="ECO:0000256" key="8">
    <source>
        <dbReference type="ARBA" id="ARBA00051651"/>
    </source>
</evidence>
<dbReference type="NCBIfam" id="NF011635">
    <property type="entry name" value="PRK15061.1"/>
    <property type="match status" value="1"/>
</dbReference>
<comment type="caution">
    <text evidence="12">Lacks conserved residue(s) required for the propagation of feature annotation.</text>
</comment>
<keyword evidence="5 12" id="KW-0408">Iron</keyword>
<dbReference type="CDD" id="cd08200">
    <property type="entry name" value="catalase_peroxidase_2"/>
    <property type="match status" value="1"/>
</dbReference>
<comment type="cofactor">
    <cofactor evidence="12">
        <name>heme b</name>
        <dbReference type="ChEBI" id="CHEBI:60344"/>
    </cofactor>
    <text evidence="12">Binds 1 heme b (iron(II)-protoporphyrin IX) group per dimer.</text>
</comment>
<evidence type="ECO:0000256" key="4">
    <source>
        <dbReference type="ARBA" id="ARBA00023002"/>
    </source>
</evidence>
<dbReference type="EMBL" id="UFVR01000004">
    <property type="protein sequence ID" value="SUX48046.1"/>
    <property type="molecule type" value="Genomic_DNA"/>
</dbReference>
<dbReference type="Gene3D" id="1.10.520.10">
    <property type="match status" value="2"/>
</dbReference>
<gene>
    <name evidence="12 15" type="primary">katG</name>
    <name evidence="15" type="ORF">NCTC13532_03648</name>
</gene>
<feature type="domain" description="Plant heme peroxidase family profile" evidence="14">
    <location>
        <begin position="136"/>
        <end position="453"/>
    </location>
</feature>
<dbReference type="InterPro" id="IPR010255">
    <property type="entry name" value="Haem_peroxidase_sf"/>
</dbReference>
<comment type="catalytic activity">
    <reaction evidence="8 12 13">
        <text>H2O2 + AH2 = A + 2 H2O</text>
        <dbReference type="Rhea" id="RHEA:30275"/>
        <dbReference type="ChEBI" id="CHEBI:13193"/>
        <dbReference type="ChEBI" id="CHEBI:15377"/>
        <dbReference type="ChEBI" id="CHEBI:16240"/>
        <dbReference type="ChEBI" id="CHEBI:17499"/>
        <dbReference type="EC" id="1.11.1.21"/>
    </reaction>
</comment>
<dbReference type="FunFam" id="1.10.420.10:FF:000002">
    <property type="entry name" value="Catalase-peroxidase"/>
    <property type="match status" value="1"/>
</dbReference>
<evidence type="ECO:0000256" key="1">
    <source>
        <dbReference type="ARBA" id="ARBA00022559"/>
    </source>
</evidence>
<keyword evidence="2 12" id="KW-0349">Heme</keyword>
<sequence length="759" mass="84098">MENDLNDISKCPFHNGMMKKENVAGHGTNNKDWWPDQLRVDILRQHSSLSNPMEKDFDYAEAFQSLDLESVKKDLHALMTDSQEWWPADFGHYGPLFIRMAWHSAGTYRVGDGRGGAGAGQQRFAPLNSWPDNVSLDKARRLLWPIKQKYGQKISWADLLILTGNVALESMGFKTFGFAGGREDVWEPDQDVYWGTEKTWLGGDMRYAHGSDGVVEGRGVLPTDDDADGDVHSRNLEKPLAAVQMGLIYVNPEGPDGNPDPILAAKDIRDTFGRMAMNDEETVALIAGGHTFGKTHGAGPADHVGKEPEAAGIEAQGFGWNSSYKSGKGQDAISSGLEVTWTEKPTEWSNLFFKNLFENEWELTKSPAGAHQWVAKDGANIIPDAFDPDKKHRATMLTTDLSLRFDPVYEKISRNFFENPDAFADAFSRAWFKLTHRDMGPKVRYLGSEVPAEELIWQDPIPEVNHDLIDHADVELLKSKILDSGLNISELVSTAWASASTFRGSDKRGGANGARIRLAPQKDWAVNNPVQLQKVLGVLENLQKEFNDAQGGNKKISLADLIVLAGNTAVEKAARDAGQNVTVPFVPGRMDASQEQTDVESMGYLEPAADGFRNYLKKKFSVSTESLLIDKAQLLTLTAPELTVLIGGMRALDTNFDGSKNGIFTQRPGIMTNDFFVNLLDMGTQWKSISEDSELYMGTDRSTGQPKWTASRVDLVFGSNSELRAIAEVYASSDAQEKFVKDFVAAWTKVMNLDRFDLK</sequence>
<accession>A0A381FNA6</accession>
<evidence type="ECO:0000256" key="13">
    <source>
        <dbReference type="RuleBase" id="RU003451"/>
    </source>
</evidence>
<feature type="cross-link" description="Tryptophyl-tyrosyl-methioninium (Tyr-Met) (with Trp-102)" evidence="12">
    <location>
        <begin position="249"/>
        <end position="275"/>
    </location>
</feature>
<evidence type="ECO:0000256" key="3">
    <source>
        <dbReference type="ARBA" id="ARBA00022723"/>
    </source>
</evidence>
<comment type="function">
    <text evidence="12">Bifunctional enzyme with both catalase and broad-spectrum peroxidase activity.</text>
</comment>
<dbReference type="GO" id="GO:0005829">
    <property type="term" value="C:cytosol"/>
    <property type="evidence" value="ECO:0007669"/>
    <property type="project" value="UniProtKB-ARBA"/>
</dbReference>
<keyword evidence="3 12" id="KW-0479">Metal-binding</keyword>
<dbReference type="GO" id="GO:0046872">
    <property type="term" value="F:metal ion binding"/>
    <property type="evidence" value="ECO:0007669"/>
    <property type="project" value="UniProtKB-KW"/>
</dbReference>
<dbReference type="PRINTS" id="PR00460">
    <property type="entry name" value="BPEROXIDASE"/>
</dbReference>
<evidence type="ECO:0000259" key="14">
    <source>
        <dbReference type="PROSITE" id="PS50873"/>
    </source>
</evidence>
<dbReference type="PANTHER" id="PTHR30555:SF0">
    <property type="entry name" value="CATALASE-PEROXIDASE"/>
    <property type="match status" value="1"/>
</dbReference>
<dbReference type="PROSITE" id="PS50873">
    <property type="entry name" value="PEROXIDASE_4"/>
    <property type="match status" value="1"/>
</dbReference>
<comment type="PTM">
    <text evidence="12">Formation of the three residue Trp-Tyr-Met cross-link is important for the catalase, but not the peroxidase activity of the enzyme.</text>
</comment>
<evidence type="ECO:0000256" key="5">
    <source>
        <dbReference type="ARBA" id="ARBA00023004"/>
    </source>
</evidence>
<evidence type="ECO:0000256" key="7">
    <source>
        <dbReference type="ARBA" id="ARBA00049145"/>
    </source>
</evidence>
<dbReference type="GO" id="GO:0004096">
    <property type="term" value="F:catalase activity"/>
    <property type="evidence" value="ECO:0007669"/>
    <property type="project" value="UniProtKB-UniRule"/>
</dbReference>
<organism evidence="15 16">
    <name type="scientific">Chryseobacterium indoltheticum</name>
    <dbReference type="NCBI Taxonomy" id="254"/>
    <lineage>
        <taxon>Bacteria</taxon>
        <taxon>Pseudomonadati</taxon>
        <taxon>Bacteroidota</taxon>
        <taxon>Flavobacteriia</taxon>
        <taxon>Flavobacteriales</taxon>
        <taxon>Weeksellaceae</taxon>
        <taxon>Chryseobacterium group</taxon>
        <taxon>Chryseobacterium</taxon>
    </lineage>
</organism>
<dbReference type="SUPFAM" id="SSF48113">
    <property type="entry name" value="Heme-dependent peroxidases"/>
    <property type="match status" value="2"/>
</dbReference>
<dbReference type="EC" id="1.11.1.21" evidence="10 12"/>
<keyword evidence="1 12" id="KW-0575">Peroxidase</keyword>
<feature type="active site" description="Proton acceptor" evidence="12">
    <location>
        <position position="103"/>
    </location>
</feature>
<dbReference type="FunFam" id="1.10.520.10:FF:000002">
    <property type="entry name" value="Catalase-peroxidase"/>
    <property type="match status" value="1"/>
</dbReference>
<dbReference type="HAMAP" id="MF_01961">
    <property type="entry name" value="Catal_peroxid"/>
    <property type="match status" value="1"/>
</dbReference>
<dbReference type="STRING" id="254.SAMN05421682_10775"/>
<evidence type="ECO:0000313" key="16">
    <source>
        <dbReference type="Proteomes" id="UP000254282"/>
    </source>
</evidence>
<dbReference type="PROSITE" id="PS00436">
    <property type="entry name" value="PEROXIDASE_2"/>
    <property type="match status" value="1"/>
</dbReference>
<dbReference type="PROSITE" id="PS00435">
    <property type="entry name" value="PEROXIDASE_1"/>
    <property type="match status" value="1"/>
</dbReference>
<dbReference type="InterPro" id="IPR019793">
    <property type="entry name" value="Peroxidases_heam-ligand_BS"/>
</dbReference>
<dbReference type="AlphaFoldDB" id="A0A381FNA6"/>
<evidence type="ECO:0000313" key="15">
    <source>
        <dbReference type="EMBL" id="SUX48046.1"/>
    </source>
</evidence>
<evidence type="ECO:0000256" key="12">
    <source>
        <dbReference type="HAMAP-Rule" id="MF_01961"/>
    </source>
</evidence>
<dbReference type="GO" id="GO:0020037">
    <property type="term" value="F:heme binding"/>
    <property type="evidence" value="ECO:0007669"/>
    <property type="project" value="InterPro"/>
</dbReference>
<feature type="site" description="Transition state stabilizer" evidence="12">
    <location>
        <position position="99"/>
    </location>
</feature>
<dbReference type="RefSeq" id="WP_115621272.1">
    <property type="nucleotide sequence ID" value="NZ_UFVR01000004.1"/>
</dbReference>
<evidence type="ECO:0000256" key="11">
    <source>
        <dbReference type="ARBA" id="ARBA00074141"/>
    </source>
</evidence>
<dbReference type="Proteomes" id="UP000254282">
    <property type="component" value="Unassembled WGS sequence"/>
</dbReference>
<dbReference type="CDD" id="cd00649">
    <property type="entry name" value="catalase_peroxidase_1"/>
    <property type="match status" value="1"/>
</dbReference>
<dbReference type="InterPro" id="IPR002016">
    <property type="entry name" value="Haem_peroxidase"/>
</dbReference>
<dbReference type="GO" id="GO:0042744">
    <property type="term" value="P:hydrogen peroxide catabolic process"/>
    <property type="evidence" value="ECO:0007669"/>
    <property type="project" value="UniProtKB-KW"/>
</dbReference>
<comment type="catalytic activity">
    <reaction evidence="7 12 13">
        <text>2 H2O2 = O2 + 2 H2O</text>
        <dbReference type="Rhea" id="RHEA:20309"/>
        <dbReference type="ChEBI" id="CHEBI:15377"/>
        <dbReference type="ChEBI" id="CHEBI:15379"/>
        <dbReference type="ChEBI" id="CHEBI:16240"/>
        <dbReference type="EC" id="1.11.1.21"/>
    </reaction>
</comment>
<protein>
    <recommendedName>
        <fullName evidence="11 12">Catalase-peroxidase</fullName>
        <shortName evidence="12">CP</shortName>
        <ecNumber evidence="10 12">1.11.1.21</ecNumber>
    </recommendedName>
    <alternativeName>
        <fullName evidence="12">Peroxidase/catalase</fullName>
    </alternativeName>
</protein>
<proteinExistence type="inferred from homology"/>
<dbReference type="PRINTS" id="PR00458">
    <property type="entry name" value="PEROXIDASE"/>
</dbReference>
<reference evidence="15 16" key="1">
    <citation type="submission" date="2018-06" db="EMBL/GenBank/DDBJ databases">
        <authorList>
            <consortium name="Pathogen Informatics"/>
            <person name="Doyle S."/>
        </authorList>
    </citation>
    <scope>NUCLEOTIDE SEQUENCE [LARGE SCALE GENOMIC DNA]</scope>
    <source>
        <strain evidence="15 16">NCTC13532</strain>
    </source>
</reference>
<dbReference type="FunFam" id="1.10.420.10:FF:000004">
    <property type="entry name" value="Catalase-peroxidase"/>
    <property type="match status" value="1"/>
</dbReference>
<dbReference type="NCBIfam" id="TIGR00198">
    <property type="entry name" value="cat_per_HPI"/>
    <property type="match status" value="1"/>
</dbReference>
<evidence type="ECO:0000256" key="10">
    <source>
        <dbReference type="ARBA" id="ARBA00067012"/>
    </source>
</evidence>
<comment type="subunit">
    <text evidence="12">Homodimer or homotetramer.</text>
</comment>